<keyword evidence="5 6" id="KW-0472">Membrane</keyword>
<dbReference type="AlphaFoldDB" id="A0A928UZP2"/>
<comment type="subcellular location">
    <subcellularLocation>
        <location evidence="6">Cell membrane</location>
        <topology evidence="6">Multi-pass membrane protein</topology>
    </subcellularLocation>
    <subcellularLocation>
        <location evidence="1">Membrane</location>
    </subcellularLocation>
</comment>
<keyword evidence="3 6" id="KW-0812">Transmembrane</keyword>
<dbReference type="PANTHER" id="PTHR23427">
    <property type="entry name" value="SURFEIT LOCUS PROTEIN"/>
    <property type="match status" value="1"/>
</dbReference>
<evidence type="ECO:0000256" key="6">
    <source>
        <dbReference type="RuleBase" id="RU363076"/>
    </source>
</evidence>
<keyword evidence="8" id="KW-1185">Reference proteome</keyword>
<comment type="similarity">
    <text evidence="2 6">Belongs to the SURF1 family.</text>
</comment>
<protein>
    <recommendedName>
        <fullName evidence="6">SURF1-like protein</fullName>
    </recommendedName>
</protein>
<dbReference type="GO" id="GO:0005886">
    <property type="term" value="C:plasma membrane"/>
    <property type="evidence" value="ECO:0007669"/>
    <property type="project" value="UniProtKB-SubCell"/>
</dbReference>
<evidence type="ECO:0000256" key="2">
    <source>
        <dbReference type="ARBA" id="ARBA00007165"/>
    </source>
</evidence>
<feature type="transmembrane region" description="Helical" evidence="6">
    <location>
        <begin position="216"/>
        <end position="235"/>
    </location>
</feature>
<evidence type="ECO:0000313" key="7">
    <source>
        <dbReference type="EMBL" id="MBE8715627.1"/>
    </source>
</evidence>
<reference evidence="7" key="1">
    <citation type="submission" date="2018-07" db="EMBL/GenBank/DDBJ databases">
        <title>Genome assembly of strain Ka43.</title>
        <authorList>
            <person name="Kukolya J."/>
            <person name="Nagy I."/>
            <person name="Horvath B."/>
            <person name="Toth A."/>
        </authorList>
    </citation>
    <scope>NUCLEOTIDE SEQUENCE</scope>
    <source>
        <strain evidence="7">KB43</strain>
    </source>
</reference>
<evidence type="ECO:0000256" key="4">
    <source>
        <dbReference type="ARBA" id="ARBA00022989"/>
    </source>
</evidence>
<dbReference type="InterPro" id="IPR045214">
    <property type="entry name" value="Surf1/Surf4"/>
</dbReference>
<dbReference type="PROSITE" id="PS50895">
    <property type="entry name" value="SURF1"/>
    <property type="match status" value="1"/>
</dbReference>
<dbReference type="Proteomes" id="UP000652567">
    <property type="component" value="Unassembled WGS sequence"/>
</dbReference>
<gene>
    <name evidence="7" type="ORF">C4F51_00300</name>
</gene>
<comment type="caution">
    <text evidence="7">The sequence shown here is derived from an EMBL/GenBank/DDBJ whole genome shotgun (WGS) entry which is preliminary data.</text>
</comment>
<sequence length="255" mass="28918">MVIKIAPLAEKSNVSPNKKITLLTSLILPLLIVAGCWQLQRAAEKRDMEQHWQAQQQLPVVVLNGNNILQLPDYQQVMSNGYFSPIHQWYLDNRHRQGQYGFEILQEFILDDGAKLLVNRGWVAAGSGRQHLPKVVTPAGQQTIFGELMTLQPYALLENIPISNSWPQVILHPDLTRMRDQLDYPLPSRYVRLDGTSQGALITNWQLTALSSARHMGYAVQWFAMAIALVMWFLIANTALPGKLRAQLNNRNTRS</sequence>
<proteinExistence type="inferred from homology"/>
<dbReference type="PANTHER" id="PTHR23427:SF2">
    <property type="entry name" value="SURFEIT LOCUS PROTEIN 1"/>
    <property type="match status" value="1"/>
</dbReference>
<name>A0A928UZP2_9GAMM</name>
<feature type="transmembrane region" description="Helical" evidence="6">
    <location>
        <begin position="20"/>
        <end position="39"/>
    </location>
</feature>
<dbReference type="InterPro" id="IPR002994">
    <property type="entry name" value="Surf1/Shy1"/>
</dbReference>
<dbReference type="CDD" id="cd06662">
    <property type="entry name" value="SURF1"/>
    <property type="match status" value="1"/>
</dbReference>
<keyword evidence="4 6" id="KW-1133">Transmembrane helix</keyword>
<accession>A0A928UZP2</accession>
<keyword evidence="6" id="KW-1003">Cell membrane</keyword>
<evidence type="ECO:0000256" key="5">
    <source>
        <dbReference type="ARBA" id="ARBA00023136"/>
    </source>
</evidence>
<dbReference type="EMBL" id="PRDL01000001">
    <property type="protein sequence ID" value="MBE8715627.1"/>
    <property type="molecule type" value="Genomic_DNA"/>
</dbReference>
<organism evidence="7 8">
    <name type="scientific">Cellvibrio polysaccharolyticus</name>
    <dbReference type="NCBI Taxonomy" id="2082724"/>
    <lineage>
        <taxon>Bacteria</taxon>
        <taxon>Pseudomonadati</taxon>
        <taxon>Pseudomonadota</taxon>
        <taxon>Gammaproteobacteria</taxon>
        <taxon>Cellvibrionales</taxon>
        <taxon>Cellvibrionaceae</taxon>
        <taxon>Cellvibrio</taxon>
    </lineage>
</organism>
<evidence type="ECO:0000256" key="3">
    <source>
        <dbReference type="ARBA" id="ARBA00022692"/>
    </source>
</evidence>
<evidence type="ECO:0000313" key="8">
    <source>
        <dbReference type="Proteomes" id="UP000652567"/>
    </source>
</evidence>
<evidence type="ECO:0000256" key="1">
    <source>
        <dbReference type="ARBA" id="ARBA00004370"/>
    </source>
</evidence>
<dbReference type="Pfam" id="PF02104">
    <property type="entry name" value="SURF1"/>
    <property type="match status" value="1"/>
</dbReference>